<evidence type="ECO:0000313" key="2">
    <source>
        <dbReference type="EMBL" id="PLW57901.1"/>
    </source>
</evidence>
<comment type="caution">
    <text evidence="2">The sequence shown here is derived from an EMBL/GenBank/DDBJ whole genome shotgun (WGS) entry which is preliminary data.</text>
</comment>
<protein>
    <submittedName>
        <fullName evidence="2">Uncharacterized protein</fullName>
    </submittedName>
</protein>
<proteinExistence type="predicted"/>
<dbReference type="EMBL" id="PGCJ01000007">
    <property type="protein sequence ID" value="PLW57901.1"/>
    <property type="molecule type" value="Genomic_DNA"/>
</dbReference>
<gene>
    <name evidence="2" type="ORF">PCANC_01044</name>
    <name evidence="1" type="ORF">PCANC_14580</name>
</gene>
<name>A0A2N5W6N3_9BASI</name>
<dbReference type="AlphaFoldDB" id="A0A2N5W6N3"/>
<evidence type="ECO:0000313" key="3">
    <source>
        <dbReference type="Proteomes" id="UP000235388"/>
    </source>
</evidence>
<organism evidence="2 3">
    <name type="scientific">Puccinia coronata f. sp. avenae</name>
    <dbReference type="NCBI Taxonomy" id="200324"/>
    <lineage>
        <taxon>Eukaryota</taxon>
        <taxon>Fungi</taxon>
        <taxon>Dikarya</taxon>
        <taxon>Basidiomycota</taxon>
        <taxon>Pucciniomycotina</taxon>
        <taxon>Pucciniomycetes</taxon>
        <taxon>Pucciniales</taxon>
        <taxon>Pucciniaceae</taxon>
        <taxon>Puccinia</taxon>
    </lineage>
</organism>
<sequence length="88" mass="10135">MSQQPRATLLARRFSSPLGAPTLLDAIDKRNGRKSSIVKQNVRNAIEVLIKPSHKNKQERAWLTSCNPLRTQANMPDLMEVRYMNEFR</sequence>
<reference evidence="2 3" key="1">
    <citation type="submission" date="2017-11" db="EMBL/GenBank/DDBJ databases">
        <title>De novo assembly and phasing of dikaryotic genomes from two isolates of Puccinia coronata f. sp. avenae, the causal agent of oat crown rust.</title>
        <authorList>
            <person name="Miller M.E."/>
            <person name="Zhang Y."/>
            <person name="Omidvar V."/>
            <person name="Sperschneider J."/>
            <person name="Schwessinger B."/>
            <person name="Raley C."/>
            <person name="Palmer J.M."/>
            <person name="Garnica D."/>
            <person name="Upadhyaya N."/>
            <person name="Rathjen J."/>
            <person name="Taylor J.M."/>
            <person name="Park R.F."/>
            <person name="Dodds P.N."/>
            <person name="Hirsch C.D."/>
            <person name="Kianian S.F."/>
            <person name="Figueroa M."/>
        </authorList>
    </citation>
    <scope>NUCLEOTIDE SEQUENCE [LARGE SCALE GENOMIC DNA]</scope>
    <source>
        <strain evidence="2">12NC29</strain>
    </source>
</reference>
<dbReference type="EMBL" id="PGCJ01000234">
    <property type="protein sequence ID" value="PLW36762.1"/>
    <property type="molecule type" value="Genomic_DNA"/>
</dbReference>
<keyword evidence="3" id="KW-1185">Reference proteome</keyword>
<dbReference type="Proteomes" id="UP000235388">
    <property type="component" value="Unassembled WGS sequence"/>
</dbReference>
<accession>A0A2N5W6N3</accession>
<evidence type="ECO:0000313" key="1">
    <source>
        <dbReference type="EMBL" id="PLW36762.1"/>
    </source>
</evidence>